<feature type="transmembrane region" description="Helical" evidence="12">
    <location>
        <begin position="12"/>
        <end position="33"/>
    </location>
</feature>
<evidence type="ECO:0000313" key="13">
    <source>
        <dbReference type="EMBL" id="QAB47267.1"/>
    </source>
</evidence>
<evidence type="ECO:0000256" key="6">
    <source>
        <dbReference type="ARBA" id="ARBA00022781"/>
    </source>
</evidence>
<evidence type="ECO:0000256" key="12">
    <source>
        <dbReference type="SAM" id="Phobius"/>
    </source>
</evidence>
<feature type="transmembrane region" description="Helical" evidence="12">
    <location>
        <begin position="162"/>
        <end position="186"/>
    </location>
</feature>
<dbReference type="RefSeq" id="YP_009560915.1">
    <property type="nucleotide sequence ID" value="NC_041090.1"/>
</dbReference>
<evidence type="ECO:0000256" key="5">
    <source>
        <dbReference type="ARBA" id="ARBA00022692"/>
    </source>
</evidence>
<keyword evidence="8" id="KW-0406">Ion transport</keyword>
<dbReference type="GO" id="GO:0045259">
    <property type="term" value="C:proton-transporting ATP synthase complex"/>
    <property type="evidence" value="ECO:0007669"/>
    <property type="project" value="UniProtKB-KW"/>
</dbReference>
<dbReference type="PANTHER" id="PTHR11410">
    <property type="entry name" value="ATP SYNTHASE SUBUNIT A"/>
    <property type="match status" value="1"/>
</dbReference>
<keyword evidence="6" id="KW-0375">Hydrogen ion transport</keyword>
<evidence type="ECO:0000256" key="4">
    <source>
        <dbReference type="ARBA" id="ARBA00022547"/>
    </source>
</evidence>
<evidence type="ECO:0000256" key="7">
    <source>
        <dbReference type="ARBA" id="ARBA00022989"/>
    </source>
</evidence>
<proteinExistence type="inferred from homology"/>
<name>A0A451G5Q1_9ACAR</name>
<evidence type="ECO:0000256" key="3">
    <source>
        <dbReference type="ARBA" id="ARBA00022448"/>
    </source>
</evidence>
<feature type="transmembrane region" description="Helical" evidence="12">
    <location>
        <begin position="193"/>
        <end position="217"/>
    </location>
</feature>
<feature type="transmembrane region" description="Helical" evidence="12">
    <location>
        <begin position="69"/>
        <end position="90"/>
    </location>
</feature>
<dbReference type="InterPro" id="IPR045083">
    <property type="entry name" value="ATP_synth_F0_asu_bact/mt"/>
</dbReference>
<comment type="similarity">
    <text evidence="2">Belongs to the ATPase A chain family.</text>
</comment>
<feature type="transmembrane region" description="Helical" evidence="12">
    <location>
        <begin position="96"/>
        <end position="116"/>
    </location>
</feature>
<dbReference type="PRINTS" id="PR00123">
    <property type="entry name" value="ATPASEA"/>
</dbReference>
<dbReference type="SUPFAM" id="SSF81336">
    <property type="entry name" value="F1F0 ATP synthase subunit A"/>
    <property type="match status" value="1"/>
</dbReference>
<dbReference type="EMBL" id="MH208456">
    <property type="protein sequence ID" value="QAB47267.1"/>
    <property type="molecule type" value="Genomic_DNA"/>
</dbReference>
<evidence type="ECO:0000256" key="9">
    <source>
        <dbReference type="ARBA" id="ARBA00023136"/>
    </source>
</evidence>
<keyword evidence="10" id="KW-0066">ATP synthesis</keyword>
<dbReference type="GeneID" id="39331625"/>
<keyword evidence="3" id="KW-0813">Transport</keyword>
<dbReference type="InterPro" id="IPR023011">
    <property type="entry name" value="ATP_synth_F0_asu_AS"/>
</dbReference>
<keyword evidence="7 12" id="KW-1133">Transmembrane helix</keyword>
<evidence type="ECO:0000256" key="8">
    <source>
        <dbReference type="ARBA" id="ARBA00023065"/>
    </source>
</evidence>
<evidence type="ECO:0000256" key="10">
    <source>
        <dbReference type="ARBA" id="ARBA00023310"/>
    </source>
</evidence>
<feature type="transmembrane region" description="Helical" evidence="12">
    <location>
        <begin position="39"/>
        <end position="57"/>
    </location>
</feature>
<keyword evidence="9 12" id="KW-0472">Membrane</keyword>
<dbReference type="PANTHER" id="PTHR11410:SF0">
    <property type="entry name" value="ATP SYNTHASE SUBUNIT A"/>
    <property type="match status" value="1"/>
</dbReference>
<keyword evidence="13" id="KW-0496">Mitochondrion</keyword>
<dbReference type="InterPro" id="IPR000568">
    <property type="entry name" value="ATP_synth_F0_asu"/>
</dbReference>
<reference evidence="13" key="1">
    <citation type="journal article" date="2018" name="Mitochondrial DNA Part B Resour">
        <title>The complete mitochondrial genome of the feather mite Trouessartia rubecula Jablonska, 1968 (Astigmata: Analgoidea: Trouessartiidae).</title>
        <authorList>
            <person name="Esteban R."/>
            <person name="Dona J."/>
            <person name="Vierna J."/>
            <person name="Vizcaino A."/>
            <person name="Serrano D."/>
            <person name="Jovani R."/>
        </authorList>
    </citation>
    <scope>NUCLEOTIDE SEQUENCE</scope>
</reference>
<dbReference type="InterPro" id="IPR035908">
    <property type="entry name" value="F0_ATP_A_sf"/>
</dbReference>
<evidence type="ECO:0000256" key="1">
    <source>
        <dbReference type="ARBA" id="ARBA00004141"/>
    </source>
</evidence>
<dbReference type="CDD" id="cd00310">
    <property type="entry name" value="ATP-synt_Fo_a_6"/>
    <property type="match status" value="1"/>
</dbReference>
<evidence type="ECO:0000256" key="2">
    <source>
        <dbReference type="ARBA" id="ARBA00006810"/>
    </source>
</evidence>
<sequence>MMMNLFSIFDPSLSLFSFSWVMCVFVLLLMPSLYWGSGIFYFFFFGGVSMWINEINYGVSFVSKGVYKMITSIFYCIVLYNFFAIFPYIFSVTSHLLVTFPFSYVFWSGIIFFSLFKSFKDFLIHLIPVGTPLGLISFMLIIEMLSNFIRPIALTFRLTANMMAGHLLMSLIGGAVVSMPFLFLMVGSLAQSLLVFMELGVSLIQAYVFSTLLLLYLSEGESH</sequence>
<keyword evidence="4" id="KW-0138">CF(0)</keyword>
<geneLocation type="mitochondrion" evidence="13"/>
<dbReference type="Pfam" id="PF00119">
    <property type="entry name" value="ATP-synt_A"/>
    <property type="match status" value="1"/>
</dbReference>
<keyword evidence="5 12" id="KW-0812">Transmembrane</keyword>
<dbReference type="NCBIfam" id="TIGR01131">
    <property type="entry name" value="ATP_synt_6_or_A"/>
    <property type="match status" value="1"/>
</dbReference>
<gene>
    <name evidence="13" type="primary">atp6</name>
</gene>
<organism evidence="13">
    <name type="scientific">Trouessartia rubecula</name>
    <dbReference type="NCBI Taxonomy" id="474308"/>
    <lineage>
        <taxon>Eukaryota</taxon>
        <taxon>Metazoa</taxon>
        <taxon>Ecdysozoa</taxon>
        <taxon>Arthropoda</taxon>
        <taxon>Chelicerata</taxon>
        <taxon>Arachnida</taxon>
        <taxon>Acari</taxon>
        <taxon>Acariformes</taxon>
        <taxon>Sarcoptiformes</taxon>
        <taxon>Astigmata</taxon>
        <taxon>Psoroptidia</taxon>
        <taxon>Analgoidea</taxon>
        <taxon>Trouessartiidae</taxon>
        <taxon>Trouessartia</taxon>
    </lineage>
</organism>
<dbReference type="PROSITE" id="PS00449">
    <property type="entry name" value="ATPASE_A"/>
    <property type="match status" value="1"/>
</dbReference>
<comment type="subcellular location">
    <subcellularLocation>
        <location evidence="1">Membrane</location>
        <topology evidence="1">Multi-pass membrane protein</topology>
    </subcellularLocation>
    <subcellularLocation>
        <location evidence="11">Mitochondrion inner membrane</location>
        <topology evidence="11">Multi-pass membrane protein</topology>
    </subcellularLocation>
</comment>
<evidence type="ECO:0000256" key="11">
    <source>
        <dbReference type="RuleBase" id="RU004450"/>
    </source>
</evidence>
<dbReference type="GO" id="GO:0005743">
    <property type="term" value="C:mitochondrial inner membrane"/>
    <property type="evidence" value="ECO:0007669"/>
    <property type="project" value="UniProtKB-SubCell"/>
</dbReference>
<dbReference type="Gene3D" id="1.20.120.220">
    <property type="entry name" value="ATP synthase, F0 complex, subunit A"/>
    <property type="match status" value="1"/>
</dbReference>
<accession>A0A451G5Q1</accession>
<dbReference type="AlphaFoldDB" id="A0A451G5Q1"/>
<protein>
    <recommendedName>
        <fullName evidence="11">ATP synthase subunit a</fullName>
    </recommendedName>
</protein>
<dbReference type="GO" id="GO:0046933">
    <property type="term" value="F:proton-transporting ATP synthase activity, rotational mechanism"/>
    <property type="evidence" value="ECO:0007669"/>
    <property type="project" value="TreeGrafter"/>
</dbReference>
<feature type="transmembrane region" description="Helical" evidence="12">
    <location>
        <begin position="123"/>
        <end position="142"/>
    </location>
</feature>